<reference evidence="7 8" key="1">
    <citation type="submission" date="2017-05" db="EMBL/GenBank/DDBJ databases">
        <title>Thiocyanate degradation by Thiohalobacter thiocyanaticus FOKN1.</title>
        <authorList>
            <person name="Oshiki M."/>
            <person name="Fukushima T."/>
            <person name="Kawano S."/>
            <person name="Nakagawa J."/>
        </authorList>
    </citation>
    <scope>NUCLEOTIDE SEQUENCE [LARGE SCALE GENOMIC DNA]</scope>
    <source>
        <strain evidence="7 8">FOKN1</strain>
    </source>
</reference>
<dbReference type="Proteomes" id="UP000218765">
    <property type="component" value="Chromosome"/>
</dbReference>
<proteinExistence type="inferred from homology"/>
<evidence type="ECO:0000256" key="6">
    <source>
        <dbReference type="PIRSR" id="PIRSR003085-1"/>
    </source>
</evidence>
<dbReference type="InterPro" id="IPR029063">
    <property type="entry name" value="SAM-dependent_MTases_sf"/>
</dbReference>
<sequence>MLSKEKPSLNRWTGFVSRTEVGAPEVLTNLLAEAEVTINGSAPWDIQVLDTDVYRRVLTQGSLGFGEAYMDGLWEAEALDELFTRLLRSDADERLSGWARIKLIAEAARQSLLNLQRRQRAFQVAEKHYDIGNDVFTAMLDPSMSYSCGYWLNAQSLDQAQHDKNDLICRKLKLQPGERLLDIGCGWGGLARHAARYFDVEVTGVTVSREQQQLAQERCAGLPVTIELMDYRNLQGRYDKLVSVGMFEHVGPKNYQEYFDIAWRLLQDDGLFLLHSIGIHATSKTVDPWIDRYIFPNGKLPSAHEIAAALDKRFIIQDWHNFGQDYDLTLMAWWQNFESAWPALEARYGRRFYRMWKYYLMSCAGFFRSGQGQLWQLVLSKREREQVYRSIRW</sequence>
<accession>A0A1Z4VPZ5</accession>
<evidence type="ECO:0000256" key="4">
    <source>
        <dbReference type="ARBA" id="ARBA00022691"/>
    </source>
</evidence>
<dbReference type="OrthoDB" id="9782855at2"/>
<keyword evidence="8" id="KW-1185">Reference proteome</keyword>
<dbReference type="GO" id="GO:0032259">
    <property type="term" value="P:methylation"/>
    <property type="evidence" value="ECO:0007669"/>
    <property type="project" value="UniProtKB-KW"/>
</dbReference>
<dbReference type="RefSeq" id="WP_096365866.1">
    <property type="nucleotide sequence ID" value="NZ_AP018052.1"/>
</dbReference>
<dbReference type="GO" id="GO:0008168">
    <property type="term" value="F:methyltransferase activity"/>
    <property type="evidence" value="ECO:0007669"/>
    <property type="project" value="UniProtKB-KW"/>
</dbReference>
<dbReference type="CDD" id="cd02440">
    <property type="entry name" value="AdoMet_MTases"/>
    <property type="match status" value="1"/>
</dbReference>
<dbReference type="PANTHER" id="PTHR43667:SF1">
    <property type="entry name" value="CYCLOPROPANE-FATTY-ACYL-PHOSPHOLIPID SYNTHASE"/>
    <property type="match status" value="1"/>
</dbReference>
<keyword evidence="4" id="KW-0949">S-adenosyl-L-methionine</keyword>
<dbReference type="PIRSF" id="PIRSF003085">
    <property type="entry name" value="CMAS"/>
    <property type="match status" value="1"/>
</dbReference>
<dbReference type="InterPro" id="IPR003333">
    <property type="entry name" value="CMAS"/>
</dbReference>
<organism evidence="7 8">
    <name type="scientific">Thiohalobacter thiocyanaticus</name>
    <dbReference type="NCBI Taxonomy" id="585455"/>
    <lineage>
        <taxon>Bacteria</taxon>
        <taxon>Pseudomonadati</taxon>
        <taxon>Pseudomonadota</taxon>
        <taxon>Gammaproteobacteria</taxon>
        <taxon>Thiohalobacterales</taxon>
        <taxon>Thiohalobacteraceae</taxon>
        <taxon>Thiohalobacter</taxon>
    </lineage>
</organism>
<keyword evidence="5" id="KW-0443">Lipid metabolism</keyword>
<gene>
    <name evidence="7" type="ORF">FOKN1_1308</name>
</gene>
<keyword evidence="3" id="KW-0808">Transferase</keyword>
<name>A0A1Z4VPZ5_9GAMM</name>
<feature type="active site" evidence="6">
    <location>
        <position position="363"/>
    </location>
</feature>
<dbReference type="Pfam" id="PF02353">
    <property type="entry name" value="CMAS"/>
    <property type="match status" value="1"/>
</dbReference>
<dbReference type="EMBL" id="AP018052">
    <property type="protein sequence ID" value="BAZ93706.1"/>
    <property type="molecule type" value="Genomic_DNA"/>
</dbReference>
<evidence type="ECO:0000256" key="5">
    <source>
        <dbReference type="ARBA" id="ARBA00023098"/>
    </source>
</evidence>
<evidence type="ECO:0000256" key="2">
    <source>
        <dbReference type="ARBA" id="ARBA00022603"/>
    </source>
</evidence>
<dbReference type="SUPFAM" id="SSF53335">
    <property type="entry name" value="S-adenosyl-L-methionine-dependent methyltransferases"/>
    <property type="match status" value="1"/>
</dbReference>
<evidence type="ECO:0000313" key="7">
    <source>
        <dbReference type="EMBL" id="BAZ93706.1"/>
    </source>
</evidence>
<keyword evidence="2" id="KW-0489">Methyltransferase</keyword>
<evidence type="ECO:0000313" key="8">
    <source>
        <dbReference type="Proteomes" id="UP000218765"/>
    </source>
</evidence>
<dbReference type="PANTHER" id="PTHR43667">
    <property type="entry name" value="CYCLOPROPANE-FATTY-ACYL-PHOSPHOLIPID SYNTHASE"/>
    <property type="match status" value="1"/>
</dbReference>
<dbReference type="NCBIfam" id="NF008686">
    <property type="entry name" value="PRK11705.1"/>
    <property type="match status" value="1"/>
</dbReference>
<protein>
    <submittedName>
        <fullName evidence="7">Cyclopropane fatty acyl phospholipid synthase</fullName>
    </submittedName>
</protein>
<comment type="similarity">
    <text evidence="1">Belongs to the CFA/CMAS family.</text>
</comment>
<dbReference type="GO" id="GO:0008610">
    <property type="term" value="P:lipid biosynthetic process"/>
    <property type="evidence" value="ECO:0007669"/>
    <property type="project" value="InterPro"/>
</dbReference>
<dbReference type="InterPro" id="IPR050723">
    <property type="entry name" value="CFA/CMAS"/>
</dbReference>
<dbReference type="Gene3D" id="3.40.50.150">
    <property type="entry name" value="Vaccinia Virus protein VP39"/>
    <property type="match status" value="1"/>
</dbReference>
<evidence type="ECO:0000256" key="1">
    <source>
        <dbReference type="ARBA" id="ARBA00010815"/>
    </source>
</evidence>
<dbReference type="KEGG" id="ttc:FOKN1_1308"/>
<evidence type="ECO:0000256" key="3">
    <source>
        <dbReference type="ARBA" id="ARBA00022679"/>
    </source>
</evidence>
<dbReference type="AlphaFoldDB" id="A0A1Z4VPZ5"/>